<comment type="caution">
    <text evidence="1">The sequence shown here is derived from an EMBL/GenBank/DDBJ whole genome shotgun (WGS) entry which is preliminary data.</text>
</comment>
<organism evidence="1 2">
    <name type="scientific">Deinococcus ruber</name>
    <dbReference type="NCBI Taxonomy" id="1848197"/>
    <lineage>
        <taxon>Bacteria</taxon>
        <taxon>Thermotogati</taxon>
        <taxon>Deinococcota</taxon>
        <taxon>Deinococci</taxon>
        <taxon>Deinococcales</taxon>
        <taxon>Deinococcaceae</taxon>
        <taxon>Deinococcus</taxon>
    </lineage>
</organism>
<evidence type="ECO:0000313" key="2">
    <source>
        <dbReference type="Proteomes" id="UP000603865"/>
    </source>
</evidence>
<sequence>MIDFDAVRFSGSAAECEALNAQWRALRQLIAVALPKALVLEIQVQVSGGVVRLGVRLYGAEYMLLDLLIPA</sequence>
<reference evidence="1" key="2">
    <citation type="submission" date="2020-09" db="EMBL/GenBank/DDBJ databases">
        <authorList>
            <person name="Sun Q."/>
            <person name="Ohkuma M."/>
        </authorList>
    </citation>
    <scope>NUCLEOTIDE SEQUENCE</scope>
    <source>
        <strain evidence="1">JCM 31311</strain>
    </source>
</reference>
<evidence type="ECO:0000313" key="1">
    <source>
        <dbReference type="EMBL" id="GGR10134.1"/>
    </source>
</evidence>
<dbReference type="RefSeq" id="WP_189090607.1">
    <property type="nucleotide sequence ID" value="NZ_BMQL01000011.1"/>
</dbReference>
<proteinExistence type="predicted"/>
<reference evidence="1" key="1">
    <citation type="journal article" date="2014" name="Int. J. Syst. Evol. Microbiol.">
        <title>Complete genome sequence of Corynebacterium casei LMG S-19264T (=DSM 44701T), isolated from a smear-ripened cheese.</title>
        <authorList>
            <consortium name="US DOE Joint Genome Institute (JGI-PGF)"/>
            <person name="Walter F."/>
            <person name="Albersmeier A."/>
            <person name="Kalinowski J."/>
            <person name="Ruckert C."/>
        </authorList>
    </citation>
    <scope>NUCLEOTIDE SEQUENCE</scope>
    <source>
        <strain evidence="1">JCM 31311</strain>
    </source>
</reference>
<keyword evidence="2" id="KW-1185">Reference proteome</keyword>
<name>A0A918C8I9_9DEIO</name>
<dbReference type="Proteomes" id="UP000603865">
    <property type="component" value="Unassembled WGS sequence"/>
</dbReference>
<dbReference type="AlphaFoldDB" id="A0A918C8I9"/>
<dbReference type="EMBL" id="BMQL01000011">
    <property type="protein sequence ID" value="GGR10134.1"/>
    <property type="molecule type" value="Genomic_DNA"/>
</dbReference>
<accession>A0A918C8I9</accession>
<protein>
    <submittedName>
        <fullName evidence="1">Uncharacterized protein</fullName>
    </submittedName>
</protein>
<gene>
    <name evidence="1" type="ORF">GCM10008957_23680</name>
</gene>